<dbReference type="Proteomes" id="UP000613011">
    <property type="component" value="Unassembled WGS sequence"/>
</dbReference>
<protein>
    <submittedName>
        <fullName evidence="1">Uncharacterized protein</fullName>
    </submittedName>
</protein>
<organism evidence="1 2">
    <name type="scientific">Ramlibacter aurantiacus</name>
    <dbReference type="NCBI Taxonomy" id="2801330"/>
    <lineage>
        <taxon>Bacteria</taxon>
        <taxon>Pseudomonadati</taxon>
        <taxon>Pseudomonadota</taxon>
        <taxon>Betaproteobacteria</taxon>
        <taxon>Burkholderiales</taxon>
        <taxon>Comamonadaceae</taxon>
        <taxon>Ramlibacter</taxon>
    </lineage>
</organism>
<dbReference type="RefSeq" id="WP_201683655.1">
    <property type="nucleotide sequence ID" value="NZ_JAEQNA010000002.1"/>
</dbReference>
<reference evidence="1" key="1">
    <citation type="submission" date="2021-01" db="EMBL/GenBank/DDBJ databases">
        <title>Ramlibacter sp. strain AW1 16S ribosomal RNA gene Genome sequencing and assembly.</title>
        <authorList>
            <person name="Kang M."/>
        </authorList>
    </citation>
    <scope>NUCLEOTIDE SEQUENCE</scope>
    <source>
        <strain evidence="1">AW1</strain>
    </source>
</reference>
<name>A0A936ZIR2_9BURK</name>
<comment type="caution">
    <text evidence="1">The sequence shown here is derived from an EMBL/GenBank/DDBJ whole genome shotgun (WGS) entry which is preliminary data.</text>
</comment>
<dbReference type="EMBL" id="JAEQNA010000002">
    <property type="protein sequence ID" value="MBL0420587.1"/>
    <property type="molecule type" value="Genomic_DNA"/>
</dbReference>
<dbReference type="AlphaFoldDB" id="A0A936ZIR2"/>
<evidence type="ECO:0000313" key="2">
    <source>
        <dbReference type="Proteomes" id="UP000613011"/>
    </source>
</evidence>
<keyword evidence="2" id="KW-1185">Reference proteome</keyword>
<evidence type="ECO:0000313" key="1">
    <source>
        <dbReference type="EMBL" id="MBL0420587.1"/>
    </source>
</evidence>
<gene>
    <name evidence="1" type="ORF">JI739_09555</name>
</gene>
<accession>A0A936ZIR2</accession>
<sequence>MRIIQKDHNPPTFEFNEVTEEDRARVTAFVEHSGHGTIVNPWEPFLLSFTDPQVIESFRREFARDFDST</sequence>
<proteinExistence type="predicted"/>